<feature type="compositionally biased region" description="Basic and acidic residues" evidence="1">
    <location>
        <begin position="99"/>
        <end position="110"/>
    </location>
</feature>
<keyword evidence="4" id="KW-1185">Reference proteome</keyword>
<feature type="signal peptide" evidence="2">
    <location>
        <begin position="1"/>
        <end position="18"/>
    </location>
</feature>
<dbReference type="EMBL" id="CP074572">
    <property type="protein sequence ID" value="QVK24690.1"/>
    <property type="molecule type" value="Genomic_DNA"/>
</dbReference>
<name>A0ABX8DJ30_9GAMM</name>
<dbReference type="RefSeq" id="WP_213683272.1">
    <property type="nucleotide sequence ID" value="NZ_CP074572.1"/>
</dbReference>
<organism evidence="3 4">
    <name type="scientific">Shewanella dokdonensis</name>
    <dbReference type="NCBI Taxonomy" id="712036"/>
    <lineage>
        <taxon>Bacteria</taxon>
        <taxon>Pseudomonadati</taxon>
        <taxon>Pseudomonadota</taxon>
        <taxon>Gammaproteobacteria</taxon>
        <taxon>Alteromonadales</taxon>
        <taxon>Shewanellaceae</taxon>
        <taxon>Shewanella</taxon>
    </lineage>
</organism>
<sequence>MRESLLGVLLLLPGLVAAAELSQVGQKAAEQASKVAQQTEAAQLQKARAAANETATREQAVLMRQQPEPWEQAERQKAQQQFDERGQREAKYLQQAKEAAAKDHKMEAPKMKLIKRKKVDD</sequence>
<evidence type="ECO:0000313" key="4">
    <source>
        <dbReference type="Proteomes" id="UP000676428"/>
    </source>
</evidence>
<feature type="compositionally biased region" description="Basic residues" evidence="1">
    <location>
        <begin position="112"/>
        <end position="121"/>
    </location>
</feature>
<feature type="chain" id="PRO_5047113356" evidence="2">
    <location>
        <begin position="19"/>
        <end position="121"/>
    </location>
</feature>
<evidence type="ECO:0000313" key="3">
    <source>
        <dbReference type="EMBL" id="QVK24690.1"/>
    </source>
</evidence>
<protein>
    <submittedName>
        <fullName evidence="3">Uncharacterized protein</fullName>
    </submittedName>
</protein>
<evidence type="ECO:0000256" key="2">
    <source>
        <dbReference type="SAM" id="SignalP"/>
    </source>
</evidence>
<evidence type="ECO:0000256" key="1">
    <source>
        <dbReference type="SAM" id="MobiDB-lite"/>
    </source>
</evidence>
<gene>
    <name evidence="3" type="ORF">KHX94_09935</name>
</gene>
<feature type="region of interest" description="Disordered" evidence="1">
    <location>
        <begin position="64"/>
        <end position="121"/>
    </location>
</feature>
<keyword evidence="2" id="KW-0732">Signal</keyword>
<feature type="compositionally biased region" description="Basic and acidic residues" evidence="1">
    <location>
        <begin position="72"/>
        <end position="91"/>
    </location>
</feature>
<proteinExistence type="predicted"/>
<dbReference type="Proteomes" id="UP000676428">
    <property type="component" value="Chromosome"/>
</dbReference>
<accession>A0ABX8DJ30</accession>
<reference evidence="3 4" key="1">
    <citation type="journal article" date="2012" name="Int. J. Syst. Evol. Microbiol.">
        <title>Shewanella dokdonensis sp. nov., isolated from seawater.</title>
        <authorList>
            <person name="Sung H.R."/>
            <person name="Yoon J.H."/>
            <person name="Ghim S.Y."/>
        </authorList>
    </citation>
    <scope>NUCLEOTIDE SEQUENCE [LARGE SCALE GENOMIC DNA]</scope>
    <source>
        <strain evidence="3 4">DSM 23626</strain>
    </source>
</reference>